<dbReference type="HOGENOM" id="CLU_013386_1_0_5"/>
<feature type="transmembrane region" description="Helical" evidence="7">
    <location>
        <begin position="7"/>
        <end position="28"/>
    </location>
</feature>
<protein>
    <recommendedName>
        <fullName evidence="7">Phosphatidylglycerol--prolipoprotein diacylglyceryl transferase</fullName>
        <ecNumber evidence="7">2.5.1.145</ecNumber>
    </recommendedName>
</protein>
<dbReference type="InterPro" id="IPR001640">
    <property type="entry name" value="Lgt"/>
</dbReference>
<keyword evidence="8" id="KW-0328">Glycosyltransferase</keyword>
<dbReference type="PROSITE" id="PS01311">
    <property type="entry name" value="LGT"/>
    <property type="match status" value="1"/>
</dbReference>
<dbReference type="NCBIfam" id="TIGR00544">
    <property type="entry name" value="lgt"/>
    <property type="match status" value="1"/>
</dbReference>
<gene>
    <name evidence="7 8" type="primary">lgt</name>
    <name evidence="8" type="ordered locus">ECH_1101</name>
</gene>
<reference evidence="8 9" key="1">
    <citation type="journal article" date="2006" name="PLoS Genet.">
        <title>Comparative genomics of emerging human ehrlichiosis agents.</title>
        <authorList>
            <person name="Dunning Hotopp J.C."/>
            <person name="Lin M."/>
            <person name="Madupu R."/>
            <person name="Crabtree J."/>
            <person name="Angiuoli S.V."/>
            <person name="Eisen J.A."/>
            <person name="Seshadri R."/>
            <person name="Ren Q."/>
            <person name="Wu M."/>
            <person name="Utterback T.R."/>
            <person name="Smith S."/>
            <person name="Lewis M."/>
            <person name="Khouri H."/>
            <person name="Zhang C."/>
            <person name="Niu H."/>
            <person name="Lin Q."/>
            <person name="Ohashi N."/>
            <person name="Zhi N."/>
            <person name="Nelson W."/>
            <person name="Brinkac L.M."/>
            <person name="Dodson R.J."/>
            <person name="Rosovitz M.J."/>
            <person name="Sundaram J."/>
            <person name="Daugherty S.C."/>
            <person name="Davidsen T."/>
            <person name="Durkin A.S."/>
            <person name="Gwinn M."/>
            <person name="Haft D.H."/>
            <person name="Selengut J.D."/>
            <person name="Sullivan S.A."/>
            <person name="Zafar N."/>
            <person name="Zhou L."/>
            <person name="Benahmed F."/>
            <person name="Forberger H."/>
            <person name="Halpin R."/>
            <person name="Mulligan S."/>
            <person name="Robinson J."/>
            <person name="White O."/>
            <person name="Rikihisa Y."/>
            <person name="Tettelin H."/>
        </authorList>
    </citation>
    <scope>NUCLEOTIDE SEQUENCE [LARGE SCALE GENOMIC DNA]</scope>
    <source>
        <strain evidence="9">ATCC CRL-10679 / Arkansas</strain>
    </source>
</reference>
<name>Q2GF98_EHRCR</name>
<comment type="function">
    <text evidence="7">Catalyzes the transfer of the diacylglyceryl group from phosphatidylglycerol to the sulfhydryl group of the N-terminal cysteine of a prolipoprotein, the first step in the formation of mature lipoproteins.</text>
</comment>
<comment type="catalytic activity">
    <reaction evidence="7">
        <text>L-cysteinyl-[prolipoprotein] + a 1,2-diacyl-sn-glycero-3-phospho-(1'-sn-glycerol) = an S-1,2-diacyl-sn-glyceryl-L-cysteinyl-[prolipoprotein] + sn-glycerol 1-phosphate + H(+)</text>
        <dbReference type="Rhea" id="RHEA:56712"/>
        <dbReference type="Rhea" id="RHEA-COMP:14679"/>
        <dbReference type="Rhea" id="RHEA-COMP:14680"/>
        <dbReference type="ChEBI" id="CHEBI:15378"/>
        <dbReference type="ChEBI" id="CHEBI:29950"/>
        <dbReference type="ChEBI" id="CHEBI:57685"/>
        <dbReference type="ChEBI" id="CHEBI:64716"/>
        <dbReference type="ChEBI" id="CHEBI:140658"/>
        <dbReference type="EC" id="2.5.1.145"/>
    </reaction>
</comment>
<feature type="transmembrane region" description="Helical" evidence="7">
    <location>
        <begin position="191"/>
        <end position="209"/>
    </location>
</feature>
<dbReference type="STRING" id="205920.ECH_1101"/>
<dbReference type="UniPathway" id="UPA00664"/>
<evidence type="ECO:0000256" key="3">
    <source>
        <dbReference type="ARBA" id="ARBA00022679"/>
    </source>
</evidence>
<feature type="transmembrane region" description="Helical" evidence="7">
    <location>
        <begin position="216"/>
        <end position="233"/>
    </location>
</feature>
<comment type="subcellular location">
    <subcellularLocation>
        <location evidence="7">Cell inner membrane</location>
        <topology evidence="7">Multi-pass membrane protein</topology>
    </subcellularLocation>
</comment>
<dbReference type="AlphaFoldDB" id="Q2GF98"/>
<sequence length="280" mass="32670">MRKCCNCFILFRTYILYTFMIIDPVAFRLGLLEIKWYSLSYVLGIVFAYWYIRKIDKYRVFSKESYESIMSWWVISIILGGRIGYILFYNLDFYIHFPIEMFKLWNGGMSFHGGLIGIISGMYIFCRKNKISILSALDLGACAVPVGIFFGRIANFINGELYGKVTDIKFGMVFPNSGDSFYRHPSQLYEAFFEGFLLFVIMNSLFFFTNVRASQGMLSAVYCIWYGVVRFFIEFIREPDAQVGYILFNQLTMGQLLSVFMVIMGFYFIKLAKMKAKLSM</sequence>
<keyword evidence="7" id="KW-0997">Cell inner membrane</keyword>
<dbReference type="PANTHER" id="PTHR30589">
    <property type="entry name" value="PROLIPOPROTEIN DIACYLGLYCERYL TRANSFERASE"/>
    <property type="match status" value="1"/>
</dbReference>
<feature type="transmembrane region" description="Helical" evidence="7">
    <location>
        <begin position="34"/>
        <end position="52"/>
    </location>
</feature>
<dbReference type="eggNOG" id="COG0682">
    <property type="taxonomic scope" value="Bacteria"/>
</dbReference>
<keyword evidence="4 7" id="KW-0812">Transmembrane</keyword>
<keyword evidence="3 7" id="KW-0808">Transferase</keyword>
<feature type="transmembrane region" description="Helical" evidence="7">
    <location>
        <begin position="133"/>
        <end position="154"/>
    </location>
</feature>
<dbReference type="GO" id="GO:0008961">
    <property type="term" value="F:phosphatidylglycerol-prolipoprotein diacylglyceryl transferase activity"/>
    <property type="evidence" value="ECO:0007669"/>
    <property type="project" value="UniProtKB-UniRule"/>
</dbReference>
<keyword evidence="5 7" id="KW-1133">Transmembrane helix</keyword>
<keyword evidence="6 7" id="KW-0472">Membrane</keyword>
<evidence type="ECO:0000256" key="7">
    <source>
        <dbReference type="HAMAP-Rule" id="MF_01147"/>
    </source>
</evidence>
<feature type="transmembrane region" description="Helical" evidence="7">
    <location>
        <begin position="245"/>
        <end position="269"/>
    </location>
</feature>
<feature type="binding site" evidence="7">
    <location>
        <position position="152"/>
    </location>
    <ligand>
        <name>a 1,2-diacyl-sn-glycero-3-phospho-(1'-sn-glycerol)</name>
        <dbReference type="ChEBI" id="CHEBI:64716"/>
    </ligand>
</feature>
<dbReference type="KEGG" id="ech:ECH_1101"/>
<dbReference type="GO" id="GO:0005886">
    <property type="term" value="C:plasma membrane"/>
    <property type="evidence" value="ECO:0007669"/>
    <property type="project" value="UniProtKB-SubCell"/>
</dbReference>
<evidence type="ECO:0000256" key="2">
    <source>
        <dbReference type="ARBA" id="ARBA00022475"/>
    </source>
</evidence>
<comment type="similarity">
    <text evidence="1 7">Belongs to the Lgt family.</text>
</comment>
<dbReference type="Pfam" id="PF01790">
    <property type="entry name" value="LGT"/>
    <property type="match status" value="1"/>
</dbReference>
<keyword evidence="2 7" id="KW-1003">Cell membrane</keyword>
<dbReference type="Proteomes" id="UP000008320">
    <property type="component" value="Chromosome"/>
</dbReference>
<evidence type="ECO:0000313" key="8">
    <source>
        <dbReference type="EMBL" id="ABD45386.1"/>
    </source>
</evidence>
<feature type="transmembrane region" description="Helical" evidence="7">
    <location>
        <begin position="72"/>
        <end position="89"/>
    </location>
</feature>
<evidence type="ECO:0000256" key="4">
    <source>
        <dbReference type="ARBA" id="ARBA00022692"/>
    </source>
</evidence>
<evidence type="ECO:0000313" key="9">
    <source>
        <dbReference type="Proteomes" id="UP000008320"/>
    </source>
</evidence>
<proteinExistence type="inferred from homology"/>
<dbReference type="PANTHER" id="PTHR30589:SF0">
    <property type="entry name" value="PHOSPHATIDYLGLYCEROL--PROLIPOPROTEIN DIACYLGLYCERYL TRANSFERASE"/>
    <property type="match status" value="1"/>
</dbReference>
<keyword evidence="9" id="KW-1185">Reference proteome</keyword>
<dbReference type="EMBL" id="CP000236">
    <property type="protein sequence ID" value="ABD45386.1"/>
    <property type="molecule type" value="Genomic_DNA"/>
</dbReference>
<accession>Q2GF98</accession>
<organism evidence="8 9">
    <name type="scientific">Ehrlichia chaffeensis (strain ATCC CRL-10679 / Arkansas)</name>
    <dbReference type="NCBI Taxonomy" id="205920"/>
    <lineage>
        <taxon>Bacteria</taxon>
        <taxon>Pseudomonadati</taxon>
        <taxon>Pseudomonadota</taxon>
        <taxon>Alphaproteobacteria</taxon>
        <taxon>Rickettsiales</taxon>
        <taxon>Anaplasmataceae</taxon>
        <taxon>Ehrlichia</taxon>
    </lineage>
</organism>
<dbReference type="EC" id="2.5.1.145" evidence="7"/>
<feature type="transmembrane region" description="Helical" evidence="7">
    <location>
        <begin position="109"/>
        <end position="126"/>
    </location>
</feature>
<evidence type="ECO:0000256" key="6">
    <source>
        <dbReference type="ARBA" id="ARBA00023136"/>
    </source>
</evidence>
<evidence type="ECO:0000256" key="1">
    <source>
        <dbReference type="ARBA" id="ARBA00007150"/>
    </source>
</evidence>
<evidence type="ECO:0000256" key="5">
    <source>
        <dbReference type="ARBA" id="ARBA00022989"/>
    </source>
</evidence>
<dbReference type="HAMAP" id="MF_01147">
    <property type="entry name" value="Lgt"/>
    <property type="match status" value="1"/>
</dbReference>
<dbReference type="GO" id="GO:0042158">
    <property type="term" value="P:lipoprotein biosynthetic process"/>
    <property type="evidence" value="ECO:0007669"/>
    <property type="project" value="UniProtKB-UniRule"/>
</dbReference>
<comment type="pathway">
    <text evidence="7">Protein modification; lipoprotein biosynthesis (diacylglyceryl transfer).</text>
</comment>